<accession>A0A5E7AJA5</accession>
<name>A0A5E7AJA5_PSEFL</name>
<gene>
    <name evidence="1" type="ORF">PS710_00964</name>
</gene>
<dbReference type="EMBL" id="CABVHW010000002">
    <property type="protein sequence ID" value="VVN79106.1"/>
    <property type="molecule type" value="Genomic_DNA"/>
</dbReference>
<dbReference type="Proteomes" id="UP000381093">
    <property type="component" value="Unassembled WGS sequence"/>
</dbReference>
<proteinExistence type="predicted"/>
<reference evidence="1 2" key="1">
    <citation type="submission" date="2019-09" db="EMBL/GenBank/DDBJ databases">
        <authorList>
            <person name="Chandra G."/>
            <person name="Truman W A."/>
        </authorList>
    </citation>
    <scope>NUCLEOTIDE SEQUENCE [LARGE SCALE GENOMIC DNA]</scope>
    <source>
        <strain evidence="1">PS710</strain>
    </source>
</reference>
<organism evidence="1 2">
    <name type="scientific">Pseudomonas fluorescens</name>
    <dbReference type="NCBI Taxonomy" id="294"/>
    <lineage>
        <taxon>Bacteria</taxon>
        <taxon>Pseudomonadati</taxon>
        <taxon>Pseudomonadota</taxon>
        <taxon>Gammaproteobacteria</taxon>
        <taxon>Pseudomonadales</taxon>
        <taxon>Pseudomonadaceae</taxon>
        <taxon>Pseudomonas</taxon>
    </lineage>
</organism>
<evidence type="ECO:0000313" key="2">
    <source>
        <dbReference type="Proteomes" id="UP000381093"/>
    </source>
</evidence>
<sequence length="51" mass="5658">MTFIAISGFYPEPNPDNSLQYERTVPQDLELAVLTSMGWATLLDVPMGKSI</sequence>
<dbReference type="RefSeq" id="WP_224794223.1">
    <property type="nucleotide sequence ID" value="NZ_CABVHW010000002.1"/>
</dbReference>
<evidence type="ECO:0000313" key="1">
    <source>
        <dbReference type="EMBL" id="VVN79106.1"/>
    </source>
</evidence>
<dbReference type="InterPro" id="IPR049810">
    <property type="entry name" value="S6_alt_immun-like"/>
</dbReference>
<protein>
    <submittedName>
        <fullName evidence="1">Uncharacterized protein</fullName>
    </submittedName>
</protein>
<dbReference type="AlphaFoldDB" id="A0A5E7AJA5"/>
<dbReference type="NCBIfam" id="NF040643">
    <property type="entry name" value="S6_alt_immun"/>
    <property type="match status" value="1"/>
</dbReference>